<proteinExistence type="predicted"/>
<comment type="caution">
    <text evidence="1">The sequence shown here is derived from an EMBL/GenBank/DDBJ whole genome shotgun (WGS) entry which is preliminary data.</text>
</comment>
<organism evidence="1">
    <name type="scientific">marine sediment metagenome</name>
    <dbReference type="NCBI Taxonomy" id="412755"/>
    <lineage>
        <taxon>unclassified sequences</taxon>
        <taxon>metagenomes</taxon>
        <taxon>ecological metagenomes</taxon>
    </lineage>
</organism>
<dbReference type="PANTHER" id="PTHR42731:SF5">
    <property type="entry name" value="RADICAL SAM DOMAIN PROTEIN"/>
    <property type="match status" value="1"/>
</dbReference>
<name>X1Q7G4_9ZZZZ</name>
<accession>X1Q7G4</accession>
<gene>
    <name evidence="1" type="ORF">S06H3_61214</name>
</gene>
<sequence>TLRCKDILDRQQSGTRLTLNIAPFVPKASTPFQWLPMASLQTLNRRLSLLKNNLSPKGIKLKSESPAWSQVQGVLARGDARVAEVLANIEEVTLAGWRRAVGKCHLDIDFYALRWNVSQKLPWAVIDSGIKPLYLEGELNKALS</sequence>
<protein>
    <submittedName>
        <fullName evidence="1">Uncharacterized protein</fullName>
    </submittedName>
</protein>
<reference evidence="1" key="1">
    <citation type="journal article" date="2014" name="Front. Microbiol.">
        <title>High frequency of phylogenetically diverse reductive dehalogenase-homologous genes in deep subseafloor sedimentary metagenomes.</title>
        <authorList>
            <person name="Kawai M."/>
            <person name="Futagami T."/>
            <person name="Toyoda A."/>
            <person name="Takaki Y."/>
            <person name="Nishi S."/>
            <person name="Hori S."/>
            <person name="Arai W."/>
            <person name="Tsubouchi T."/>
            <person name="Morono Y."/>
            <person name="Uchiyama I."/>
            <person name="Ito T."/>
            <person name="Fujiyama A."/>
            <person name="Inagaki F."/>
            <person name="Takami H."/>
        </authorList>
    </citation>
    <scope>NUCLEOTIDE SEQUENCE</scope>
    <source>
        <strain evidence="1">Expedition CK06-06</strain>
    </source>
</reference>
<evidence type="ECO:0000313" key="1">
    <source>
        <dbReference type="EMBL" id="GAI50711.1"/>
    </source>
</evidence>
<dbReference type="AlphaFoldDB" id="X1Q7G4"/>
<feature type="non-terminal residue" evidence="1">
    <location>
        <position position="1"/>
    </location>
</feature>
<dbReference type="PANTHER" id="PTHR42731">
    <property type="entry name" value="SLL1084 PROTEIN"/>
    <property type="match status" value="1"/>
</dbReference>
<dbReference type="EMBL" id="BARV01040091">
    <property type="protein sequence ID" value="GAI50711.1"/>
    <property type="molecule type" value="Genomic_DNA"/>
</dbReference>